<dbReference type="AlphaFoldDB" id="A0A1R1SM25"/>
<sequence length="100" mass="10437">MSSRIVTGFDNLSVQYPSKQSLGFAVGGAEVRVVGLGEGVRAGVLVLEGTLLDGRTDDGVPEALGRAVGGLSAEEPQPTRSRRSGVTEARRRRMSCSFGS</sequence>
<reference evidence="2 3" key="1">
    <citation type="submission" date="2013-05" db="EMBL/GenBank/DDBJ databases">
        <title>Genome sequence of Streptomyces sparsogenes DSM 40356.</title>
        <authorList>
            <person name="Coyne S."/>
            <person name="Seebeck F.P."/>
        </authorList>
    </citation>
    <scope>NUCLEOTIDE SEQUENCE [LARGE SCALE GENOMIC DNA]</scope>
    <source>
        <strain evidence="2 3">DSM 40356</strain>
    </source>
</reference>
<evidence type="ECO:0000256" key="1">
    <source>
        <dbReference type="SAM" id="MobiDB-lite"/>
    </source>
</evidence>
<protein>
    <submittedName>
        <fullName evidence="2">Uncharacterized protein</fullName>
    </submittedName>
</protein>
<dbReference type="EMBL" id="ASQP01000163">
    <property type="protein sequence ID" value="OMI39346.1"/>
    <property type="molecule type" value="Genomic_DNA"/>
</dbReference>
<evidence type="ECO:0000313" key="3">
    <source>
        <dbReference type="Proteomes" id="UP000186168"/>
    </source>
</evidence>
<dbReference type="Proteomes" id="UP000186168">
    <property type="component" value="Unassembled WGS sequence"/>
</dbReference>
<feature type="region of interest" description="Disordered" evidence="1">
    <location>
        <begin position="70"/>
        <end position="100"/>
    </location>
</feature>
<comment type="caution">
    <text evidence="2">The sequence shown here is derived from an EMBL/GenBank/DDBJ whole genome shotgun (WGS) entry which is preliminary data.</text>
</comment>
<accession>A0A1R1SM25</accession>
<organism evidence="2 3">
    <name type="scientific">Streptomyces sparsogenes DSM 40356</name>
    <dbReference type="NCBI Taxonomy" id="1331668"/>
    <lineage>
        <taxon>Bacteria</taxon>
        <taxon>Bacillati</taxon>
        <taxon>Actinomycetota</taxon>
        <taxon>Actinomycetes</taxon>
        <taxon>Kitasatosporales</taxon>
        <taxon>Streptomycetaceae</taxon>
        <taxon>Streptomyces</taxon>
    </lineage>
</organism>
<proteinExistence type="predicted"/>
<name>A0A1R1SM25_9ACTN</name>
<gene>
    <name evidence="2" type="ORF">SPAR_11022</name>
</gene>
<evidence type="ECO:0000313" key="2">
    <source>
        <dbReference type="EMBL" id="OMI39346.1"/>
    </source>
</evidence>
<keyword evidence="3" id="KW-1185">Reference proteome</keyword>